<sequence>MIELIVIMLYILVFFTGAAIFSFLNVVIYRTPRHLSFITGRSICPKCGKQLKAIDMFPILNWVFLRGKCRFCKSPISLRYPMVELLGGVFAILAVWQYGWSLQSVLIFAFLCILTVTAFVDYDTMEIPNGFVIAALISGIAAIFLFPQISLLSRLIGFLCVSLPMLLITFLIPGAFGGGDIKLMAACGLFLGWQLTLLSFFLAVLGGGAYGGWLLITKKKGRKEHFAFGPFLCAGMAAAVFIGTPIINWYAGFLY</sequence>
<feature type="transmembrane region" description="Helical" evidence="7">
    <location>
        <begin position="6"/>
        <end position="28"/>
    </location>
</feature>
<keyword evidence="11" id="KW-1185">Reference proteome</keyword>
<comment type="caution">
    <text evidence="10">The sequence shown here is derived from an EMBL/GenBank/DDBJ whole genome shotgun (WGS) entry which is preliminary data.</text>
</comment>
<dbReference type="GO" id="GO:0005886">
    <property type="term" value="C:plasma membrane"/>
    <property type="evidence" value="ECO:0007669"/>
    <property type="project" value="UniProtKB-SubCell"/>
</dbReference>
<dbReference type="EMBL" id="QGGY01000011">
    <property type="protein sequence ID" value="PWJ73799.1"/>
    <property type="molecule type" value="Genomic_DNA"/>
</dbReference>
<evidence type="ECO:0000256" key="6">
    <source>
        <dbReference type="ARBA" id="ARBA00023136"/>
    </source>
</evidence>
<dbReference type="InterPro" id="IPR000045">
    <property type="entry name" value="Prepilin_IV_endopep_pep"/>
</dbReference>
<dbReference type="Gene3D" id="1.20.120.1220">
    <property type="match status" value="1"/>
</dbReference>
<evidence type="ECO:0000313" key="10">
    <source>
        <dbReference type="EMBL" id="PWJ73799.1"/>
    </source>
</evidence>
<gene>
    <name evidence="10" type="ORF">C7383_111135</name>
</gene>
<dbReference type="GO" id="GO:0004190">
    <property type="term" value="F:aspartic-type endopeptidase activity"/>
    <property type="evidence" value="ECO:0007669"/>
    <property type="project" value="InterPro"/>
</dbReference>
<dbReference type="InterPro" id="IPR010627">
    <property type="entry name" value="Prepilin_pept_A24_N"/>
</dbReference>
<dbReference type="AlphaFoldDB" id="A0AB73T1Q5"/>
<feature type="transmembrane region" description="Helical" evidence="7">
    <location>
        <begin position="155"/>
        <end position="176"/>
    </location>
</feature>
<feature type="transmembrane region" description="Helical" evidence="7">
    <location>
        <begin position="183"/>
        <end position="216"/>
    </location>
</feature>
<protein>
    <submittedName>
        <fullName evidence="10">Leader peptidase (Prepilin peptidase)/N-methyltransferase</fullName>
    </submittedName>
</protein>
<dbReference type="PANTHER" id="PTHR30487">
    <property type="entry name" value="TYPE 4 PREPILIN-LIKE PROTEINS LEADER PEPTIDE-PROCESSING ENZYME"/>
    <property type="match status" value="1"/>
</dbReference>
<dbReference type="GO" id="GO:0006465">
    <property type="term" value="P:signal peptide processing"/>
    <property type="evidence" value="ECO:0007669"/>
    <property type="project" value="TreeGrafter"/>
</dbReference>
<name>A0AB73T1Q5_9FIRM</name>
<proteinExistence type="inferred from homology"/>
<organism evidence="10 11">
    <name type="scientific">Murimonas intestini</name>
    <dbReference type="NCBI Taxonomy" id="1337051"/>
    <lineage>
        <taxon>Bacteria</taxon>
        <taxon>Bacillati</taxon>
        <taxon>Bacillota</taxon>
        <taxon>Clostridia</taxon>
        <taxon>Lachnospirales</taxon>
        <taxon>Lachnospiraceae</taxon>
        <taxon>Murimonas</taxon>
    </lineage>
</organism>
<feature type="transmembrane region" description="Helical" evidence="7">
    <location>
        <begin position="129"/>
        <end position="149"/>
    </location>
</feature>
<dbReference type="Pfam" id="PF06750">
    <property type="entry name" value="A24_N_bact"/>
    <property type="match status" value="1"/>
</dbReference>
<evidence type="ECO:0000256" key="4">
    <source>
        <dbReference type="ARBA" id="ARBA00022692"/>
    </source>
</evidence>
<evidence type="ECO:0000256" key="3">
    <source>
        <dbReference type="ARBA" id="ARBA00022475"/>
    </source>
</evidence>
<evidence type="ECO:0000256" key="5">
    <source>
        <dbReference type="ARBA" id="ARBA00022989"/>
    </source>
</evidence>
<feature type="domain" description="Prepilin type IV endopeptidase peptidase" evidence="8">
    <location>
        <begin position="109"/>
        <end position="211"/>
    </location>
</feature>
<evidence type="ECO:0000313" key="11">
    <source>
        <dbReference type="Proteomes" id="UP000245412"/>
    </source>
</evidence>
<comment type="subcellular location">
    <subcellularLocation>
        <location evidence="1">Cell membrane</location>
        <topology evidence="1">Multi-pass membrane protein</topology>
    </subcellularLocation>
</comment>
<keyword evidence="6 7" id="KW-0472">Membrane</keyword>
<keyword evidence="3" id="KW-1003">Cell membrane</keyword>
<dbReference type="Pfam" id="PF01478">
    <property type="entry name" value="Peptidase_A24"/>
    <property type="match status" value="1"/>
</dbReference>
<dbReference type="PANTHER" id="PTHR30487:SF0">
    <property type="entry name" value="PREPILIN LEADER PEPTIDASE_N-METHYLTRANSFERASE-RELATED"/>
    <property type="match status" value="1"/>
</dbReference>
<evidence type="ECO:0000256" key="7">
    <source>
        <dbReference type="SAM" id="Phobius"/>
    </source>
</evidence>
<evidence type="ECO:0000259" key="9">
    <source>
        <dbReference type="Pfam" id="PF06750"/>
    </source>
</evidence>
<feature type="transmembrane region" description="Helical" evidence="7">
    <location>
        <begin position="105"/>
        <end position="122"/>
    </location>
</feature>
<reference evidence="10 11" key="1">
    <citation type="submission" date="2018-05" db="EMBL/GenBank/DDBJ databases">
        <authorList>
            <person name="Goeker M."/>
            <person name="Huntemann M."/>
            <person name="Clum A."/>
            <person name="Pillay M."/>
            <person name="Palaniappan K."/>
            <person name="Varghese N."/>
            <person name="Mikhailova N."/>
            <person name="Stamatis D."/>
            <person name="Reddy T."/>
            <person name="Daum C."/>
            <person name="Shapiro N."/>
            <person name="Ivanova N."/>
            <person name="Kyrpides N."/>
            <person name="Woyke T."/>
        </authorList>
    </citation>
    <scope>NUCLEOTIDE SEQUENCE [LARGE SCALE GENOMIC DNA]</scope>
    <source>
        <strain evidence="10 11">DSM 26524</strain>
    </source>
</reference>
<evidence type="ECO:0000256" key="2">
    <source>
        <dbReference type="ARBA" id="ARBA00005801"/>
    </source>
</evidence>
<dbReference type="Proteomes" id="UP000245412">
    <property type="component" value="Unassembled WGS sequence"/>
</dbReference>
<keyword evidence="4 7" id="KW-0812">Transmembrane</keyword>
<dbReference type="InterPro" id="IPR050882">
    <property type="entry name" value="Prepilin_peptidase/N-MTase"/>
</dbReference>
<dbReference type="RefSeq" id="WP_109747591.1">
    <property type="nucleotide sequence ID" value="NZ_JANKBI010000011.1"/>
</dbReference>
<comment type="similarity">
    <text evidence="2">Belongs to the peptidase A24 family.</text>
</comment>
<keyword evidence="5 7" id="KW-1133">Transmembrane helix</keyword>
<evidence type="ECO:0000256" key="1">
    <source>
        <dbReference type="ARBA" id="ARBA00004651"/>
    </source>
</evidence>
<accession>A0AB73T1Q5</accession>
<feature type="transmembrane region" description="Helical" evidence="7">
    <location>
        <begin position="228"/>
        <end position="251"/>
    </location>
</feature>
<feature type="domain" description="Prepilin peptidase A24 N-terminal" evidence="9">
    <location>
        <begin position="16"/>
        <end position="98"/>
    </location>
</feature>
<evidence type="ECO:0000259" key="8">
    <source>
        <dbReference type="Pfam" id="PF01478"/>
    </source>
</evidence>